<keyword evidence="2" id="KW-1185">Reference proteome</keyword>
<accession>A0AAE9CDP1</accession>
<reference evidence="1" key="1">
    <citation type="submission" date="2021-10" db="EMBL/GenBank/DDBJ databases">
        <authorList>
            <person name="Lavering E.D."/>
            <person name="James R."/>
            <person name="Fairholm J.D."/>
            <person name="Ogilvie B.H."/>
            <person name="Thurgood T.L."/>
            <person name="Robison R.A."/>
            <person name="Grose J.H."/>
        </authorList>
    </citation>
    <scope>NUCLEOTIDE SEQUENCE</scope>
</reference>
<organism evidence="1 2">
    <name type="scientific">Bacillus phage vB_BanS_Nate</name>
    <dbReference type="NCBI Taxonomy" id="2894788"/>
    <lineage>
        <taxon>Viruses</taxon>
        <taxon>Duplodnaviria</taxon>
        <taxon>Heunggongvirae</taxon>
        <taxon>Uroviricota</taxon>
        <taxon>Caudoviricetes</taxon>
        <taxon>Joanripponvirinae</taxon>
        <taxon>Natevirus</taxon>
        <taxon>Natevirus nate</taxon>
    </lineage>
</organism>
<dbReference type="EMBL" id="OK499992">
    <property type="protein sequence ID" value="UGO50955.1"/>
    <property type="molecule type" value="Genomic_DNA"/>
</dbReference>
<protein>
    <submittedName>
        <fullName evidence="1">Uncharacterized protein</fullName>
    </submittedName>
</protein>
<gene>
    <name evidence="1" type="ORF">NATE_102</name>
</gene>
<dbReference type="Proteomes" id="UP000827544">
    <property type="component" value="Segment"/>
</dbReference>
<name>A0AAE9CDP1_9CAUD</name>
<evidence type="ECO:0000313" key="1">
    <source>
        <dbReference type="EMBL" id="UGO50955.1"/>
    </source>
</evidence>
<evidence type="ECO:0000313" key="2">
    <source>
        <dbReference type="Proteomes" id="UP000827544"/>
    </source>
</evidence>
<sequence>MTTTVSDIEGFIQHLNLPQESKVLFQAFGDCHSFYITCYGRNKHVADDLLDYREKKLKECNISFDKFVDMCYNVGIRVAFEHTFLQQFDEESVAVITKALYNEKVTLEDIYIGFQKNPNKNILKYVL</sequence>
<proteinExistence type="predicted"/>